<dbReference type="GO" id="GO:0003924">
    <property type="term" value="F:GTPase activity"/>
    <property type="evidence" value="ECO:0007669"/>
    <property type="project" value="InterPro"/>
</dbReference>
<dbReference type="InterPro" id="IPR027417">
    <property type="entry name" value="P-loop_NTPase"/>
</dbReference>
<dbReference type="GO" id="GO:0003743">
    <property type="term" value="F:translation initiation factor activity"/>
    <property type="evidence" value="ECO:0007669"/>
    <property type="project" value="UniProtKB-KW"/>
</dbReference>
<dbReference type="PANTHER" id="PTHR43381">
    <property type="entry name" value="TRANSLATION INITIATION FACTOR IF-2-RELATED"/>
    <property type="match status" value="1"/>
</dbReference>
<dbReference type="AlphaFoldDB" id="A0A1J1GM34"/>
<accession>A0A1J1GM34</accession>
<dbReference type="NCBIfam" id="TIGR00231">
    <property type="entry name" value="small_GTP"/>
    <property type="match status" value="1"/>
</dbReference>
<dbReference type="GeneID" id="39729728"/>
<protein>
    <submittedName>
        <fullName evidence="7">Translation initiation factor IF-2, putative</fullName>
    </submittedName>
</protein>
<dbReference type="VEuPathDB" id="PlasmoDB:PGAL8A_00120300"/>
<dbReference type="Pfam" id="PF11987">
    <property type="entry name" value="IF-2"/>
    <property type="match status" value="1"/>
</dbReference>
<dbReference type="PROSITE" id="PS51722">
    <property type="entry name" value="G_TR_2"/>
    <property type="match status" value="1"/>
</dbReference>
<evidence type="ECO:0000259" key="6">
    <source>
        <dbReference type="PROSITE" id="PS51722"/>
    </source>
</evidence>
<name>A0A1J1GM34_PLAGA</name>
<dbReference type="InterPro" id="IPR015760">
    <property type="entry name" value="TIF_IF2"/>
</dbReference>
<dbReference type="InterPro" id="IPR000795">
    <property type="entry name" value="T_Tr_GTP-bd_dom"/>
</dbReference>
<dbReference type="EMBL" id="CVMV01000016">
    <property type="protein sequence ID" value="CRG93496.1"/>
    <property type="molecule type" value="Genomic_DNA"/>
</dbReference>
<dbReference type="InterPro" id="IPR009000">
    <property type="entry name" value="Transl_B-barrel_sf"/>
</dbReference>
<keyword evidence="5" id="KW-0342">GTP-binding</keyword>
<gene>
    <name evidence="7" type="primary">IF2c</name>
    <name evidence="7" type="ORF">PGAL8A_00120300</name>
</gene>
<dbReference type="Proteomes" id="UP000220797">
    <property type="component" value="Unassembled WGS sequence"/>
</dbReference>
<feature type="domain" description="Tr-type G" evidence="6">
    <location>
        <begin position="668"/>
        <end position="837"/>
    </location>
</feature>
<keyword evidence="4" id="KW-0648">Protein biosynthesis</keyword>
<dbReference type="SUPFAM" id="SSF50447">
    <property type="entry name" value="Translation proteins"/>
    <property type="match status" value="1"/>
</dbReference>
<organism evidence="7 8">
    <name type="scientific">Plasmodium gallinaceum</name>
    <dbReference type="NCBI Taxonomy" id="5849"/>
    <lineage>
        <taxon>Eukaryota</taxon>
        <taxon>Sar</taxon>
        <taxon>Alveolata</taxon>
        <taxon>Apicomplexa</taxon>
        <taxon>Aconoidasida</taxon>
        <taxon>Haemosporida</taxon>
        <taxon>Plasmodiidae</taxon>
        <taxon>Plasmodium</taxon>
        <taxon>Plasmodium (Haemamoeba)</taxon>
    </lineage>
</organism>
<evidence type="ECO:0000313" key="8">
    <source>
        <dbReference type="Proteomes" id="UP000220797"/>
    </source>
</evidence>
<evidence type="ECO:0000256" key="4">
    <source>
        <dbReference type="ARBA" id="ARBA00022917"/>
    </source>
</evidence>
<keyword evidence="3" id="KW-0547">Nucleotide-binding</keyword>
<dbReference type="InterPro" id="IPR053905">
    <property type="entry name" value="EF-G-like_DII"/>
</dbReference>
<comment type="similarity">
    <text evidence="1">Belongs to the TRAFAC class translation factor GTPase superfamily. Classic translation factor GTPase family. IF-2 subfamily.</text>
</comment>
<keyword evidence="8" id="KW-1185">Reference proteome</keyword>
<evidence type="ECO:0000256" key="5">
    <source>
        <dbReference type="ARBA" id="ARBA00023134"/>
    </source>
</evidence>
<dbReference type="OrthoDB" id="361630at2759"/>
<dbReference type="Gene3D" id="3.40.50.300">
    <property type="entry name" value="P-loop containing nucleotide triphosphate hydrolases"/>
    <property type="match status" value="1"/>
</dbReference>
<evidence type="ECO:0000256" key="2">
    <source>
        <dbReference type="ARBA" id="ARBA00022540"/>
    </source>
</evidence>
<dbReference type="InterPro" id="IPR023115">
    <property type="entry name" value="TIF_IF2_dom3"/>
</dbReference>
<reference evidence="7" key="1">
    <citation type="submission" date="2015-04" db="EMBL/GenBank/DDBJ databases">
        <authorList>
            <consortium name="Pathogen Informatics"/>
        </authorList>
    </citation>
    <scope>NUCLEOTIDE SEQUENCE [LARGE SCALE GENOMIC DNA]</scope>
    <source>
        <strain evidence="7">8A</strain>
    </source>
</reference>
<dbReference type="CDD" id="cd01887">
    <property type="entry name" value="IF2_eIF5B"/>
    <property type="match status" value="1"/>
</dbReference>
<dbReference type="InterPro" id="IPR036925">
    <property type="entry name" value="TIF_IF2_dom3_sf"/>
</dbReference>
<dbReference type="InterPro" id="IPR005225">
    <property type="entry name" value="Small_GTP-bd"/>
</dbReference>
<dbReference type="Gene3D" id="3.40.50.10050">
    <property type="entry name" value="Translation initiation factor IF- 2, domain 3"/>
    <property type="match status" value="1"/>
</dbReference>
<evidence type="ECO:0000256" key="1">
    <source>
        <dbReference type="ARBA" id="ARBA00007733"/>
    </source>
</evidence>
<proteinExistence type="inferred from homology"/>
<sequence>MNKLNIKKIEDPNLWLYENVLNSSTKTKAAKIFNNEFKKKAAEKLKGILKDCRKYDKELKELNNIKQISFNNLHPNKKLDINSLTLNQFGEKSEKINLKYFLNGYNKSYVDHNLKKYNVEKNKKSLEEIKKNDILKQLKEIKKGEFSKNYSFFLSHVNYYDTYLKEKYMNEFLHNYNKKSNLEDFENLDKSNLDMNFKKTDDEQNSITKKSEVKKNDSSINRKYDEFLCNSNTLDLSNSENNIKSLNSTNYKNINEVDNNINNTHLNLKNNIDVIYKNNIYDNFSKKLSENSHNISEYSNNLNKKKSLNSEDSYSKIMKLNKFNNNINNLNTIKKDMNLLNKNNTFKEDIVKENENNVENLIKETSKNNINKVNSNFKEKNVDVDKSNLEYLNKEFNNNTIRSINNEFKETIVTENESNLEYLSKNSFNNFSNNDKYNFNEIKIQKNESAVSNKENTIYDKRIENNEKNKIIKNKKSHFNNLSIFEKINSASLYRNIDDISKTDNENIAISTILFDLREKKKKIENIENTEHPNKSSNEKCIFQNKEYSDMTSKIKKEINEEQIIKKKVYISNKDEKSEICNLNNHSLKKSNNFIKQYEYLDSNNITVNSLSHHLNIDKEKIINVCKYILDNDYINKNTRLEKEVVELLCEELNVLDKLKYSSINLKKRNPIVTILGHVDHGKTTLLDQFRNSNIAKNEIGGITQKLGAFEVLDKKTNRKITFLDTPGHSVFKKIRQRCVQCTDLIVLVISIDDGIMSETIECIELTKKYNIPLIIAANKIDKYNCNLDKISKSLLNYDIVTELENGEVPLVPISAKKNINIDLLQKTILNVSDKLNLMCDYGSLCSAYLLEKRVDPVKGKSLTVICKSGTLKVNSYLLIGHSYTKIKKIINCDGKVVKEAYPSEVVQITSSISFADDNIKYGDLILEMSNLKSAQKISKYKLKMAQYNLINNYYLDIDKEKMFSSVEKKRNSDILNKKEHSNNINERNMKKNDLNLNEKKIQKKKKNMMEINSFKIPQIHLIIKTCDEGSMDAIIEGINDYNKKEKKEKYCDINNFIDRNYVNKNIFNDETELSDFFEKWEPFKIITKGIGTFNINDLKYCEHVKPCFLIGFNIDVDNKIQHVIENNNVILRTHNIIYELFQDIENICNFYFDSMYVYEIVSRMVITKTGYYTLKKNKAKKKVLSVDIKEGSFNIKNYFTVLRNKQLIHDKITILSMQKNKQNTTELTKTNNDNAIIFNTNVDNFETGDEIIAYKKVTRPPLFNKIKNFDLSF</sequence>
<dbReference type="Gene3D" id="2.40.30.10">
    <property type="entry name" value="Translation factors"/>
    <property type="match status" value="2"/>
</dbReference>
<dbReference type="FunFam" id="3.40.50.300:FF:000019">
    <property type="entry name" value="Translation initiation factor IF-2"/>
    <property type="match status" value="1"/>
</dbReference>
<evidence type="ECO:0000256" key="3">
    <source>
        <dbReference type="ARBA" id="ARBA00022741"/>
    </source>
</evidence>
<dbReference type="PANTHER" id="PTHR43381:SF5">
    <property type="entry name" value="TR-TYPE G DOMAIN-CONTAINING PROTEIN"/>
    <property type="match status" value="1"/>
</dbReference>
<dbReference type="GO" id="GO:0005737">
    <property type="term" value="C:cytoplasm"/>
    <property type="evidence" value="ECO:0007669"/>
    <property type="project" value="TreeGrafter"/>
</dbReference>
<keyword evidence="2 7" id="KW-0396">Initiation factor</keyword>
<dbReference type="SUPFAM" id="SSF52540">
    <property type="entry name" value="P-loop containing nucleoside triphosphate hydrolases"/>
    <property type="match status" value="1"/>
</dbReference>
<dbReference type="RefSeq" id="XP_028526318.1">
    <property type="nucleotide sequence ID" value="XM_028674715.1"/>
</dbReference>
<dbReference type="GO" id="GO:0005525">
    <property type="term" value="F:GTP binding"/>
    <property type="evidence" value="ECO:0007669"/>
    <property type="project" value="UniProtKB-KW"/>
</dbReference>
<dbReference type="SUPFAM" id="SSF52156">
    <property type="entry name" value="Initiation factor IF2/eIF5b, domain 3"/>
    <property type="match status" value="1"/>
</dbReference>
<dbReference type="OMA" id="GILKECK"/>
<dbReference type="Pfam" id="PF00009">
    <property type="entry name" value="GTP_EFTU"/>
    <property type="match status" value="1"/>
</dbReference>
<dbReference type="Pfam" id="PF22042">
    <property type="entry name" value="EF-G_D2"/>
    <property type="match status" value="1"/>
</dbReference>
<evidence type="ECO:0000313" key="7">
    <source>
        <dbReference type="EMBL" id="CRG93496.1"/>
    </source>
</evidence>
<comment type="caution">
    <text evidence="7">The sequence shown here is derived from an EMBL/GenBank/DDBJ whole genome shotgun (WGS) entry which is preliminary data.</text>
</comment>